<sequence>MIETRRGREWSQTEHNWSGKKVSGDVNDNLSFLDGSSVTLFNLLSTLIKNPYFT</sequence>
<accession>A0A3L6Q705</accession>
<reference evidence="3" key="1">
    <citation type="journal article" date="2019" name="Nat. Commun.">
        <title>The genome of broomcorn millet.</title>
        <authorList>
            <person name="Zou C."/>
            <person name="Miki D."/>
            <person name="Li D."/>
            <person name="Tang Q."/>
            <person name="Xiao L."/>
            <person name="Rajput S."/>
            <person name="Deng P."/>
            <person name="Jia W."/>
            <person name="Huang R."/>
            <person name="Zhang M."/>
            <person name="Sun Y."/>
            <person name="Hu J."/>
            <person name="Fu X."/>
            <person name="Schnable P.S."/>
            <person name="Li F."/>
            <person name="Zhang H."/>
            <person name="Feng B."/>
            <person name="Zhu X."/>
            <person name="Liu R."/>
            <person name="Schnable J.C."/>
            <person name="Zhu J.-K."/>
            <person name="Zhang H."/>
        </authorList>
    </citation>
    <scope>NUCLEOTIDE SEQUENCE [LARGE SCALE GENOMIC DNA]</scope>
</reference>
<name>A0A3L6Q705_PANMI</name>
<keyword evidence="3" id="KW-1185">Reference proteome</keyword>
<protein>
    <submittedName>
        <fullName evidence="2">Uncharacterized protein</fullName>
    </submittedName>
</protein>
<dbReference type="AlphaFoldDB" id="A0A3L6Q705"/>
<evidence type="ECO:0000313" key="3">
    <source>
        <dbReference type="Proteomes" id="UP000275267"/>
    </source>
</evidence>
<evidence type="ECO:0000313" key="2">
    <source>
        <dbReference type="EMBL" id="RLM74484.1"/>
    </source>
</evidence>
<dbReference type="Proteomes" id="UP000275267">
    <property type="component" value="Unassembled WGS sequence"/>
</dbReference>
<evidence type="ECO:0000256" key="1">
    <source>
        <dbReference type="SAM" id="MobiDB-lite"/>
    </source>
</evidence>
<comment type="caution">
    <text evidence="2">The sequence shown here is derived from an EMBL/GenBank/DDBJ whole genome shotgun (WGS) entry which is preliminary data.</text>
</comment>
<organism evidence="2 3">
    <name type="scientific">Panicum miliaceum</name>
    <name type="common">Proso millet</name>
    <name type="synonym">Broomcorn millet</name>
    <dbReference type="NCBI Taxonomy" id="4540"/>
    <lineage>
        <taxon>Eukaryota</taxon>
        <taxon>Viridiplantae</taxon>
        <taxon>Streptophyta</taxon>
        <taxon>Embryophyta</taxon>
        <taxon>Tracheophyta</taxon>
        <taxon>Spermatophyta</taxon>
        <taxon>Magnoliopsida</taxon>
        <taxon>Liliopsida</taxon>
        <taxon>Poales</taxon>
        <taxon>Poaceae</taxon>
        <taxon>PACMAD clade</taxon>
        <taxon>Panicoideae</taxon>
        <taxon>Panicodae</taxon>
        <taxon>Paniceae</taxon>
        <taxon>Panicinae</taxon>
        <taxon>Panicum</taxon>
        <taxon>Panicum sect. Panicum</taxon>
    </lineage>
</organism>
<feature type="compositionally biased region" description="Basic and acidic residues" evidence="1">
    <location>
        <begin position="1"/>
        <end position="12"/>
    </location>
</feature>
<feature type="region of interest" description="Disordered" evidence="1">
    <location>
        <begin position="1"/>
        <end position="21"/>
    </location>
</feature>
<dbReference type="EMBL" id="PQIB02000013">
    <property type="protein sequence ID" value="RLM74484.1"/>
    <property type="molecule type" value="Genomic_DNA"/>
</dbReference>
<gene>
    <name evidence="2" type="ORF">C2845_PM15G01330</name>
</gene>
<proteinExistence type="predicted"/>